<dbReference type="Gramene" id="EOY02655">
    <property type="protein sequence ID" value="EOY02655"/>
    <property type="gene ID" value="TCM_017071"/>
</dbReference>
<name>A0A061ECI6_THECC</name>
<dbReference type="Proteomes" id="UP000026915">
    <property type="component" value="Chromosome 4"/>
</dbReference>
<evidence type="ECO:0000313" key="1">
    <source>
        <dbReference type="EMBL" id="EOY02655.1"/>
    </source>
</evidence>
<keyword evidence="2" id="KW-1185">Reference proteome</keyword>
<dbReference type="HOGENOM" id="CLU_2517141_0_0_1"/>
<protein>
    <submittedName>
        <fullName evidence="1">Uncharacterized protein</fullName>
    </submittedName>
</protein>
<sequence>MLARMPRLSSNGKLGNSKLHQTLQTYIWQCLCDRVAGWLIHLNWWRLESWLVDCACSHGLSILHNSSLSLKCASNIGAYQPEVAS</sequence>
<dbReference type="InParanoid" id="A0A061ECI6"/>
<evidence type="ECO:0000313" key="2">
    <source>
        <dbReference type="Proteomes" id="UP000026915"/>
    </source>
</evidence>
<accession>A0A061ECI6</accession>
<dbReference type="EMBL" id="CM001882">
    <property type="protein sequence ID" value="EOY02655.1"/>
    <property type="molecule type" value="Genomic_DNA"/>
</dbReference>
<dbReference type="AlphaFoldDB" id="A0A061ECI6"/>
<reference evidence="1 2" key="1">
    <citation type="journal article" date="2013" name="Genome Biol.">
        <title>The genome sequence of the most widely cultivated cacao type and its use to identify candidate genes regulating pod color.</title>
        <authorList>
            <person name="Motamayor J.C."/>
            <person name="Mockaitis K."/>
            <person name="Schmutz J."/>
            <person name="Haiminen N."/>
            <person name="Iii D.L."/>
            <person name="Cornejo O."/>
            <person name="Findley S.D."/>
            <person name="Zheng P."/>
            <person name="Utro F."/>
            <person name="Royaert S."/>
            <person name="Saski C."/>
            <person name="Jenkins J."/>
            <person name="Podicheti R."/>
            <person name="Zhao M."/>
            <person name="Scheffler B.E."/>
            <person name="Stack J.C."/>
            <person name="Feltus F.A."/>
            <person name="Mustiga G.M."/>
            <person name="Amores F."/>
            <person name="Phillips W."/>
            <person name="Marelli J.P."/>
            <person name="May G.D."/>
            <person name="Shapiro H."/>
            <person name="Ma J."/>
            <person name="Bustamante C.D."/>
            <person name="Schnell R.J."/>
            <person name="Main D."/>
            <person name="Gilbert D."/>
            <person name="Parida L."/>
            <person name="Kuhn D.N."/>
        </authorList>
    </citation>
    <scope>NUCLEOTIDE SEQUENCE [LARGE SCALE GENOMIC DNA]</scope>
    <source>
        <strain evidence="2">cv. Matina 1-6</strain>
    </source>
</reference>
<organism evidence="1 2">
    <name type="scientific">Theobroma cacao</name>
    <name type="common">Cacao</name>
    <name type="synonym">Cocoa</name>
    <dbReference type="NCBI Taxonomy" id="3641"/>
    <lineage>
        <taxon>Eukaryota</taxon>
        <taxon>Viridiplantae</taxon>
        <taxon>Streptophyta</taxon>
        <taxon>Embryophyta</taxon>
        <taxon>Tracheophyta</taxon>
        <taxon>Spermatophyta</taxon>
        <taxon>Magnoliopsida</taxon>
        <taxon>eudicotyledons</taxon>
        <taxon>Gunneridae</taxon>
        <taxon>Pentapetalae</taxon>
        <taxon>rosids</taxon>
        <taxon>malvids</taxon>
        <taxon>Malvales</taxon>
        <taxon>Malvaceae</taxon>
        <taxon>Byttnerioideae</taxon>
        <taxon>Theobroma</taxon>
    </lineage>
</organism>
<proteinExistence type="predicted"/>
<gene>
    <name evidence="1" type="ORF">TCM_017071</name>
</gene>